<comment type="caution">
    <text evidence="1">The sequence shown here is derived from an EMBL/GenBank/DDBJ whole genome shotgun (WGS) entry which is preliminary data.</text>
</comment>
<protein>
    <submittedName>
        <fullName evidence="1">Uncharacterized protein</fullName>
    </submittedName>
</protein>
<evidence type="ECO:0000313" key="2">
    <source>
        <dbReference type="Proteomes" id="UP001239111"/>
    </source>
</evidence>
<proteinExistence type="predicted"/>
<dbReference type="Proteomes" id="UP001239111">
    <property type="component" value="Chromosome 1"/>
</dbReference>
<gene>
    <name evidence="1" type="ORF">QAD02_020583</name>
</gene>
<name>A0ACC2PMG8_9HYME</name>
<reference evidence="1" key="1">
    <citation type="submission" date="2023-04" db="EMBL/GenBank/DDBJ databases">
        <title>A chromosome-level genome assembly of the parasitoid wasp Eretmocerus hayati.</title>
        <authorList>
            <person name="Zhong Y."/>
            <person name="Liu S."/>
            <person name="Liu Y."/>
        </authorList>
    </citation>
    <scope>NUCLEOTIDE SEQUENCE</scope>
    <source>
        <strain evidence="1">ZJU_SS_LIU_2023</strain>
    </source>
</reference>
<dbReference type="EMBL" id="CM056741">
    <property type="protein sequence ID" value="KAJ8684790.1"/>
    <property type="molecule type" value="Genomic_DNA"/>
</dbReference>
<keyword evidence="2" id="KW-1185">Reference proteome</keyword>
<sequence length="308" mass="34928">MSQRHSEWHGFDEIPPEVKGEESRPECLLCHAILTEKDSAFMKTHRKTCEELLGLRWVPLGHTYHKRLERIFESLEEPCYNAFADHGMTRMPPSLSQVMREQPLSRRAEVSGMHHQRSRSAESCCSWRGTTQDRSPEFGHLDSFNDESEDSSPHPQFFHDSRARDLHIRHESASSHDDCELSDTDTSVSSRQLREHHLDEELSPPSSPLQGDDATPSSPELPQSASTANRMWERFDADETLPLPGSSSPWHDGGTPPSHRPRPGSRAAQFQGSHTPSRQASRRLRVDSPGGTCNKVRMLRRRSVSNLS</sequence>
<organism evidence="1 2">
    <name type="scientific">Eretmocerus hayati</name>
    <dbReference type="NCBI Taxonomy" id="131215"/>
    <lineage>
        <taxon>Eukaryota</taxon>
        <taxon>Metazoa</taxon>
        <taxon>Ecdysozoa</taxon>
        <taxon>Arthropoda</taxon>
        <taxon>Hexapoda</taxon>
        <taxon>Insecta</taxon>
        <taxon>Pterygota</taxon>
        <taxon>Neoptera</taxon>
        <taxon>Endopterygota</taxon>
        <taxon>Hymenoptera</taxon>
        <taxon>Apocrita</taxon>
        <taxon>Proctotrupomorpha</taxon>
        <taxon>Chalcidoidea</taxon>
        <taxon>Aphelinidae</taxon>
        <taxon>Aphelininae</taxon>
        <taxon>Eretmocerus</taxon>
    </lineage>
</organism>
<evidence type="ECO:0000313" key="1">
    <source>
        <dbReference type="EMBL" id="KAJ8684790.1"/>
    </source>
</evidence>
<accession>A0ACC2PMG8</accession>